<dbReference type="GO" id="GO:0009887">
    <property type="term" value="P:animal organ morphogenesis"/>
    <property type="evidence" value="ECO:0007669"/>
    <property type="project" value="UniProtKB-ARBA"/>
</dbReference>
<gene>
    <name evidence="11" type="ORF">PUN28_002954</name>
</gene>
<dbReference type="CDD" id="cd00086">
    <property type="entry name" value="homeodomain"/>
    <property type="match status" value="1"/>
</dbReference>
<feature type="region of interest" description="Disordered" evidence="9">
    <location>
        <begin position="148"/>
        <end position="278"/>
    </location>
</feature>
<protein>
    <recommendedName>
        <fullName evidence="10">Homeobox domain-containing protein</fullName>
    </recommendedName>
</protein>
<keyword evidence="6 8" id="KW-0539">Nucleus</keyword>
<dbReference type="Pfam" id="PF05920">
    <property type="entry name" value="Homeobox_KN"/>
    <property type="match status" value="1"/>
</dbReference>
<dbReference type="FunFam" id="1.10.10.60:FF:000059">
    <property type="entry name" value="TGFB-induced factor homeobox 1"/>
    <property type="match status" value="1"/>
</dbReference>
<evidence type="ECO:0000313" key="11">
    <source>
        <dbReference type="EMBL" id="KAL0131760.1"/>
    </source>
</evidence>
<keyword evidence="4 8" id="KW-0371">Homeobox</keyword>
<dbReference type="GO" id="GO:0006355">
    <property type="term" value="P:regulation of DNA-templated transcription"/>
    <property type="evidence" value="ECO:0007669"/>
    <property type="project" value="InterPro"/>
</dbReference>
<dbReference type="InterPro" id="IPR050224">
    <property type="entry name" value="TALE_homeobox"/>
</dbReference>
<reference evidence="11 12" key="1">
    <citation type="submission" date="2023-03" db="EMBL/GenBank/DDBJ databases">
        <title>High recombination rates correlate with genetic variation in Cardiocondyla obscurior ants.</title>
        <authorList>
            <person name="Errbii M."/>
        </authorList>
    </citation>
    <scope>NUCLEOTIDE SEQUENCE [LARGE SCALE GENOMIC DNA]</scope>
    <source>
        <strain evidence="11">Alpha-2009</strain>
        <tissue evidence="11">Whole body</tissue>
    </source>
</reference>
<comment type="subcellular location">
    <subcellularLocation>
        <location evidence="1 8">Nucleus</location>
    </subcellularLocation>
</comment>
<evidence type="ECO:0000256" key="1">
    <source>
        <dbReference type="ARBA" id="ARBA00004123"/>
    </source>
</evidence>
<dbReference type="EMBL" id="JADYXP020000002">
    <property type="protein sequence ID" value="KAL0131760.1"/>
    <property type="molecule type" value="Genomic_DNA"/>
</dbReference>
<comment type="similarity">
    <text evidence="7">Belongs to the TALE/TGIF homeobox family.</text>
</comment>
<name>A0AAW2GWS2_9HYME</name>
<organism evidence="11 12">
    <name type="scientific">Cardiocondyla obscurior</name>
    <dbReference type="NCBI Taxonomy" id="286306"/>
    <lineage>
        <taxon>Eukaryota</taxon>
        <taxon>Metazoa</taxon>
        <taxon>Ecdysozoa</taxon>
        <taxon>Arthropoda</taxon>
        <taxon>Hexapoda</taxon>
        <taxon>Insecta</taxon>
        <taxon>Pterygota</taxon>
        <taxon>Neoptera</taxon>
        <taxon>Endopterygota</taxon>
        <taxon>Hymenoptera</taxon>
        <taxon>Apocrita</taxon>
        <taxon>Aculeata</taxon>
        <taxon>Formicoidea</taxon>
        <taxon>Formicidae</taxon>
        <taxon>Myrmicinae</taxon>
        <taxon>Cardiocondyla</taxon>
    </lineage>
</organism>
<dbReference type="GO" id="GO:0001654">
    <property type="term" value="P:eye development"/>
    <property type="evidence" value="ECO:0007669"/>
    <property type="project" value="UniProtKB-ARBA"/>
</dbReference>
<evidence type="ECO:0000256" key="7">
    <source>
        <dbReference type="ARBA" id="ARBA00038021"/>
    </source>
</evidence>
<evidence type="ECO:0000256" key="6">
    <source>
        <dbReference type="ARBA" id="ARBA00023242"/>
    </source>
</evidence>
<keyword evidence="12" id="KW-1185">Reference proteome</keyword>
<accession>A0AAW2GWS2</accession>
<feature type="domain" description="Homeobox" evidence="10">
    <location>
        <begin position="82"/>
        <end position="141"/>
    </location>
</feature>
<evidence type="ECO:0000256" key="9">
    <source>
        <dbReference type="SAM" id="MobiDB-lite"/>
    </source>
</evidence>
<dbReference type="InterPro" id="IPR008422">
    <property type="entry name" value="KN_HD"/>
</dbReference>
<dbReference type="Gene3D" id="1.10.10.60">
    <property type="entry name" value="Homeodomain-like"/>
    <property type="match status" value="1"/>
</dbReference>
<dbReference type="PANTHER" id="PTHR11850">
    <property type="entry name" value="HOMEOBOX PROTEIN TRANSCRIPTION FACTORS"/>
    <property type="match status" value="1"/>
</dbReference>
<feature type="region of interest" description="Disordered" evidence="9">
    <location>
        <begin position="47"/>
        <end position="93"/>
    </location>
</feature>
<dbReference type="InterPro" id="IPR001356">
    <property type="entry name" value="HD"/>
</dbReference>
<evidence type="ECO:0000256" key="3">
    <source>
        <dbReference type="ARBA" id="ARBA00023125"/>
    </source>
</evidence>
<evidence type="ECO:0000256" key="5">
    <source>
        <dbReference type="ARBA" id="ARBA00023163"/>
    </source>
</evidence>
<feature type="region of interest" description="Disordered" evidence="9">
    <location>
        <begin position="327"/>
        <end position="370"/>
    </location>
</feature>
<dbReference type="GO" id="GO:0005634">
    <property type="term" value="C:nucleus"/>
    <property type="evidence" value="ECO:0007669"/>
    <property type="project" value="UniProtKB-SubCell"/>
</dbReference>
<keyword evidence="3 8" id="KW-0238">DNA-binding</keyword>
<evidence type="ECO:0000256" key="4">
    <source>
        <dbReference type="ARBA" id="ARBA00023155"/>
    </source>
</evidence>
<dbReference type="SUPFAM" id="SSF46689">
    <property type="entry name" value="Homeodomain-like"/>
    <property type="match status" value="1"/>
</dbReference>
<dbReference type="AlphaFoldDB" id="A0AAW2GWS2"/>
<dbReference type="GO" id="GO:0048646">
    <property type="term" value="P:anatomical structure formation involved in morphogenesis"/>
    <property type="evidence" value="ECO:0007669"/>
    <property type="project" value="UniProtKB-ARBA"/>
</dbReference>
<evidence type="ECO:0000259" key="10">
    <source>
        <dbReference type="PROSITE" id="PS50071"/>
    </source>
</evidence>
<feature type="compositionally biased region" description="Basic and acidic residues" evidence="9">
    <location>
        <begin position="203"/>
        <end position="216"/>
    </location>
</feature>
<feature type="compositionally biased region" description="Polar residues" evidence="9">
    <location>
        <begin position="327"/>
        <end position="340"/>
    </location>
</feature>
<dbReference type="SMART" id="SM00389">
    <property type="entry name" value="HOX"/>
    <property type="match status" value="1"/>
</dbReference>
<feature type="compositionally biased region" description="Polar residues" evidence="9">
    <location>
        <begin position="59"/>
        <end position="83"/>
    </location>
</feature>
<feature type="DNA-binding region" description="Homeobox" evidence="8">
    <location>
        <begin position="84"/>
        <end position="142"/>
    </location>
</feature>
<evidence type="ECO:0000256" key="2">
    <source>
        <dbReference type="ARBA" id="ARBA00023015"/>
    </source>
</evidence>
<keyword evidence="5" id="KW-0804">Transcription</keyword>
<evidence type="ECO:0000313" key="12">
    <source>
        <dbReference type="Proteomes" id="UP001430953"/>
    </source>
</evidence>
<dbReference type="PROSITE" id="PS50071">
    <property type="entry name" value="HOMEOBOX_2"/>
    <property type="match status" value="1"/>
</dbReference>
<proteinExistence type="inferred from homology"/>
<comment type="caution">
    <text evidence="11">The sequence shown here is derived from an EMBL/GenBank/DDBJ whole genome shotgun (WGS) entry which is preliminary data.</text>
</comment>
<feature type="compositionally biased region" description="Low complexity" evidence="9">
    <location>
        <begin position="347"/>
        <end position="370"/>
    </location>
</feature>
<dbReference type="InterPro" id="IPR009057">
    <property type="entry name" value="Homeodomain-like_sf"/>
</dbReference>
<feature type="compositionally biased region" description="Basic residues" evidence="9">
    <location>
        <begin position="159"/>
        <end position="168"/>
    </location>
</feature>
<dbReference type="Proteomes" id="UP001430953">
    <property type="component" value="Unassembled WGS sequence"/>
</dbReference>
<sequence length="370" mass="41770">MLLGHLMLKSVDDAYLRSPDMQLGQRMGNDRPEPCLMNHCQHTAANKAVSEDDGHISSEAENTSPRASPNANRVSRRTSAQSNPRKRRGNLPREAVNILKHWLSEHKFNAYPNEAEKEELRLQTRLSLLQVCNWFINARRRILPGILQDAGENPNKYTISRRARRSGRRTPLEPLQREPSVAGPAHLNRNLPHDGPAHLNRSLSHEFDQSTYRNEDSPNDYESSLNDYHSEEEQPSIRWPNVIVRPYAEAQVEQDGDVDTQPYDRRSPEEPAGYWSAPRQHLSPIELEFTFKVRGLSTQSLKNAFVHETNGDSFNMLVELAVDMPYATSQPNTPHTSSPTAFDEPQPSSSMPSPASSVPSAVPPSNEHIN</sequence>
<evidence type="ECO:0000256" key="8">
    <source>
        <dbReference type="PROSITE-ProRule" id="PRU00108"/>
    </source>
</evidence>
<dbReference type="GO" id="GO:0000987">
    <property type="term" value="F:cis-regulatory region sequence-specific DNA binding"/>
    <property type="evidence" value="ECO:0007669"/>
    <property type="project" value="UniProtKB-ARBA"/>
</dbReference>
<keyword evidence="2" id="KW-0805">Transcription regulation</keyword>
<feature type="compositionally biased region" description="Basic and acidic residues" evidence="9">
    <location>
        <begin position="49"/>
        <end position="58"/>
    </location>
</feature>